<evidence type="ECO:0000313" key="8">
    <source>
        <dbReference type="Proteomes" id="UP000813824"/>
    </source>
</evidence>
<dbReference type="PROSITE" id="PS51192">
    <property type="entry name" value="HELICASE_ATP_BIND_1"/>
    <property type="match status" value="1"/>
</dbReference>
<feature type="compositionally biased region" description="Polar residues" evidence="4">
    <location>
        <begin position="76"/>
        <end position="85"/>
    </location>
</feature>
<dbReference type="InterPro" id="IPR014001">
    <property type="entry name" value="Helicase_ATP-bd"/>
</dbReference>
<dbReference type="InterPro" id="IPR027417">
    <property type="entry name" value="P-loop_NTPase"/>
</dbReference>
<dbReference type="GO" id="GO:0016787">
    <property type="term" value="F:hydrolase activity"/>
    <property type="evidence" value="ECO:0007669"/>
    <property type="project" value="UniProtKB-KW"/>
</dbReference>
<dbReference type="SMART" id="SM00490">
    <property type="entry name" value="HELICc"/>
    <property type="match status" value="1"/>
</dbReference>
<dbReference type="GO" id="GO:0006281">
    <property type="term" value="P:DNA repair"/>
    <property type="evidence" value="ECO:0007669"/>
    <property type="project" value="TreeGrafter"/>
</dbReference>
<feature type="region of interest" description="Disordered" evidence="4">
    <location>
        <begin position="301"/>
        <end position="329"/>
    </location>
</feature>
<evidence type="ECO:0000259" key="6">
    <source>
        <dbReference type="PROSITE" id="PS51194"/>
    </source>
</evidence>
<dbReference type="PANTHER" id="PTHR45626">
    <property type="entry name" value="TRANSCRIPTION TERMINATION FACTOR 2-RELATED"/>
    <property type="match status" value="1"/>
</dbReference>
<feature type="domain" description="Helicase C-terminal" evidence="6">
    <location>
        <begin position="614"/>
        <end position="777"/>
    </location>
</feature>
<feature type="region of interest" description="Disordered" evidence="4">
    <location>
        <begin position="64"/>
        <end position="95"/>
    </location>
</feature>
<dbReference type="InterPro" id="IPR038718">
    <property type="entry name" value="SNF2-like_sf"/>
</dbReference>
<dbReference type="SUPFAM" id="SSF52540">
    <property type="entry name" value="P-loop containing nucleoside triphosphate hydrolases"/>
    <property type="match status" value="2"/>
</dbReference>
<dbReference type="GO" id="GO:0005634">
    <property type="term" value="C:nucleus"/>
    <property type="evidence" value="ECO:0007669"/>
    <property type="project" value="TreeGrafter"/>
</dbReference>
<dbReference type="AlphaFoldDB" id="A0A8K0XR35"/>
<dbReference type="InterPro" id="IPR049730">
    <property type="entry name" value="SNF2/RAD54-like_C"/>
</dbReference>
<name>A0A8K0XR35_9AGAR</name>
<comment type="caution">
    <text evidence="7">The sequence shown here is derived from an EMBL/GenBank/DDBJ whole genome shotgun (WGS) entry which is preliminary data.</text>
</comment>
<reference evidence="7" key="1">
    <citation type="journal article" date="2021" name="New Phytol.">
        <title>Evolutionary innovations through gain and loss of genes in the ectomycorrhizal Boletales.</title>
        <authorList>
            <person name="Wu G."/>
            <person name="Miyauchi S."/>
            <person name="Morin E."/>
            <person name="Kuo A."/>
            <person name="Drula E."/>
            <person name="Varga T."/>
            <person name="Kohler A."/>
            <person name="Feng B."/>
            <person name="Cao Y."/>
            <person name="Lipzen A."/>
            <person name="Daum C."/>
            <person name="Hundley H."/>
            <person name="Pangilinan J."/>
            <person name="Johnson J."/>
            <person name="Barry K."/>
            <person name="LaButti K."/>
            <person name="Ng V."/>
            <person name="Ahrendt S."/>
            <person name="Min B."/>
            <person name="Choi I.G."/>
            <person name="Park H."/>
            <person name="Plett J.M."/>
            <person name="Magnuson J."/>
            <person name="Spatafora J.W."/>
            <person name="Nagy L.G."/>
            <person name="Henrissat B."/>
            <person name="Grigoriev I.V."/>
            <person name="Yang Z.L."/>
            <person name="Xu J."/>
            <person name="Martin F.M."/>
        </authorList>
    </citation>
    <scope>NUCLEOTIDE SEQUENCE</scope>
    <source>
        <strain evidence="7">KKN 215</strain>
    </source>
</reference>
<feature type="domain" description="Helicase ATP-binding" evidence="5">
    <location>
        <begin position="194"/>
        <end position="403"/>
    </location>
</feature>
<dbReference type="Pfam" id="PF00271">
    <property type="entry name" value="Helicase_C"/>
    <property type="match status" value="1"/>
</dbReference>
<dbReference type="OrthoDB" id="423559at2759"/>
<keyword evidence="3" id="KW-0067">ATP-binding</keyword>
<sequence length="790" mass="87924">MERFRKALAEDGGLYPVAVGRPVSKGNAPASAISIASTDTDGSVEITRVVSNPLAKARSRHVIISDDEDEDGENPFNPQQTNTRPNAGPSRPMPLPATKPTVVLAPAKIPPYLNPLPRPAASNEEWFDLRRHDMDADPILTPAEAQKALQDLVAEVNEGEEHHEYTEEDTKVDGFRDEITLLPHQVQGRKWMAERESGKKFGGILADDMGLGKTIQTLVRIVEGLPSKADMKTSGHSRATLVICPVAVVGQWVAEIKKMTVGLRVVEHHGASRTTDPTVLGNAHVVVTSYSIVTSEHGAFAPNAKDESKSKKKQTTLDDSDDDSDDSVIGKTLKKTTKKKDALFRVKWWRIVLDEAHNIKNRTTKAAIACCALEAKYRWCLTGTPMQNNVEELYSLIKFLRLKPLNDWPTFKVQIAAPVKANKPIRAMKRLQVVLKAAMLRRTKTTVLNGKPLLDLPDRVVNHVHCQFDPEEQAFYDTVEERMRKSMEKLQQGGEAAKAYTSILVLLLRMRQACNHPSLVVHDYKKDKEAVDPKAATKGSSDDLADDDDLADMFGGLGLSGAVKHCQLCQVELSSSNKGEGENCKGCDDLMRKSRRKSTRPDSNLPPDSAKTRKVMSLLDEIEERSDGEEKTIIFSQFTSMLDLLEPFLKDRGIRYVRYDGSMNKVKREESLDKIKNRDSIKVILISFKAGSTGLNLTCCNNVILVDMWWNPALEDQAFDRAHRLGQTKNVNIYKLSVPNTVEERILELQEKKRALATAALSGDKLKNMRLGMDDLMALFGNHGDHDDED</sequence>
<evidence type="ECO:0000256" key="2">
    <source>
        <dbReference type="ARBA" id="ARBA00022801"/>
    </source>
</evidence>
<evidence type="ECO:0000313" key="7">
    <source>
        <dbReference type="EMBL" id="KAH8101775.1"/>
    </source>
</evidence>
<dbReference type="GO" id="GO:0005524">
    <property type="term" value="F:ATP binding"/>
    <property type="evidence" value="ECO:0007669"/>
    <property type="project" value="UniProtKB-KW"/>
</dbReference>
<evidence type="ECO:0000256" key="3">
    <source>
        <dbReference type="ARBA" id="ARBA00022840"/>
    </source>
</evidence>
<dbReference type="InterPro" id="IPR000330">
    <property type="entry name" value="SNF2_N"/>
</dbReference>
<dbReference type="SMART" id="SM00487">
    <property type="entry name" value="DEXDc"/>
    <property type="match status" value="1"/>
</dbReference>
<proteinExistence type="predicted"/>
<dbReference type="CDD" id="cd18008">
    <property type="entry name" value="DEXDc_SHPRH-like"/>
    <property type="match status" value="1"/>
</dbReference>
<dbReference type="PANTHER" id="PTHR45626:SF14">
    <property type="entry name" value="ATP-DEPENDENT DNA HELICASE (EUROFUNG)"/>
    <property type="match status" value="1"/>
</dbReference>
<evidence type="ECO:0000256" key="4">
    <source>
        <dbReference type="SAM" id="MobiDB-lite"/>
    </source>
</evidence>
<organism evidence="7 8">
    <name type="scientific">Cristinia sonorae</name>
    <dbReference type="NCBI Taxonomy" id="1940300"/>
    <lineage>
        <taxon>Eukaryota</taxon>
        <taxon>Fungi</taxon>
        <taxon>Dikarya</taxon>
        <taxon>Basidiomycota</taxon>
        <taxon>Agaricomycotina</taxon>
        <taxon>Agaricomycetes</taxon>
        <taxon>Agaricomycetidae</taxon>
        <taxon>Agaricales</taxon>
        <taxon>Pleurotineae</taxon>
        <taxon>Stephanosporaceae</taxon>
        <taxon>Cristinia</taxon>
    </lineage>
</organism>
<dbReference type="CDD" id="cd18793">
    <property type="entry name" value="SF2_C_SNF"/>
    <property type="match status" value="1"/>
</dbReference>
<dbReference type="InterPro" id="IPR001650">
    <property type="entry name" value="Helicase_C-like"/>
</dbReference>
<evidence type="ECO:0000256" key="1">
    <source>
        <dbReference type="ARBA" id="ARBA00022741"/>
    </source>
</evidence>
<keyword evidence="8" id="KW-1185">Reference proteome</keyword>
<dbReference type="GO" id="GO:0008094">
    <property type="term" value="F:ATP-dependent activity, acting on DNA"/>
    <property type="evidence" value="ECO:0007669"/>
    <property type="project" value="TreeGrafter"/>
</dbReference>
<dbReference type="Gene3D" id="3.40.50.300">
    <property type="entry name" value="P-loop containing nucleotide triphosphate hydrolases"/>
    <property type="match status" value="1"/>
</dbReference>
<protein>
    <submittedName>
        <fullName evidence="7">SNF2 family N-terminal domain-containing protein</fullName>
    </submittedName>
</protein>
<gene>
    <name evidence="7" type="ORF">BXZ70DRAFT_931879</name>
</gene>
<keyword evidence="1" id="KW-0547">Nucleotide-binding</keyword>
<accession>A0A8K0XR35</accession>
<keyword evidence="2" id="KW-0378">Hydrolase</keyword>
<evidence type="ECO:0000259" key="5">
    <source>
        <dbReference type="PROSITE" id="PS51192"/>
    </source>
</evidence>
<dbReference type="PROSITE" id="PS51194">
    <property type="entry name" value="HELICASE_CTER"/>
    <property type="match status" value="1"/>
</dbReference>
<dbReference type="Proteomes" id="UP000813824">
    <property type="component" value="Unassembled WGS sequence"/>
</dbReference>
<dbReference type="EMBL" id="JAEVFJ010000011">
    <property type="protein sequence ID" value="KAH8101775.1"/>
    <property type="molecule type" value="Genomic_DNA"/>
</dbReference>
<dbReference type="InterPro" id="IPR050628">
    <property type="entry name" value="SNF2_RAD54_helicase_TF"/>
</dbReference>
<dbReference type="Gene3D" id="3.40.50.10810">
    <property type="entry name" value="Tandem AAA-ATPase domain"/>
    <property type="match status" value="1"/>
</dbReference>
<dbReference type="Pfam" id="PF00176">
    <property type="entry name" value="SNF2-rel_dom"/>
    <property type="match status" value="1"/>
</dbReference>